<evidence type="ECO:0000256" key="1">
    <source>
        <dbReference type="SAM" id="Phobius"/>
    </source>
</evidence>
<feature type="transmembrane region" description="Helical" evidence="1">
    <location>
        <begin position="215"/>
        <end position="237"/>
    </location>
</feature>
<name>A0A9P6EF52_9AGAR</name>
<sequence>MAANYLVVGDKVIHMMFGLYLWEWFTSLNFDWQLISGKKRFKWPLTFYFLNRYAMLICAISYLILWDVQNPSVHIDCKFLFALVHLCGSGSLGLASANLAIRTIAIWNQNIYVIIGLTILLLAHLGLVIADTADATKTAELQVYGSDTAGCVNASTGDWLRIIVSATLIIDFVVLVLNIYKILQTSKAVYGDATLFKYRKQGFFKLSYIVLKQGVVYFLLAFSSNAAQIVILSIPALRPTGMNRIFILPSYIIATIVACRAVRDLTNFIYDGSEIHVVSTTRSGISGNRRLNPARSDVKSSPIRFALETEQDGVLVQMETISRNDSLHVKSPIV</sequence>
<dbReference type="OrthoDB" id="3197626at2759"/>
<gene>
    <name evidence="2" type="ORF">CPB83DRAFT_907308</name>
</gene>
<feature type="transmembrane region" description="Helical" evidence="1">
    <location>
        <begin position="111"/>
        <end position="130"/>
    </location>
</feature>
<protein>
    <submittedName>
        <fullName evidence="2">Uncharacterized protein</fullName>
    </submittedName>
</protein>
<keyword evidence="1" id="KW-1133">Transmembrane helix</keyword>
<evidence type="ECO:0000313" key="3">
    <source>
        <dbReference type="Proteomes" id="UP000807306"/>
    </source>
</evidence>
<feature type="transmembrane region" description="Helical" evidence="1">
    <location>
        <begin position="78"/>
        <end position="99"/>
    </location>
</feature>
<accession>A0A9P6EF52</accession>
<feature type="transmembrane region" description="Helical" evidence="1">
    <location>
        <begin position="243"/>
        <end position="262"/>
    </location>
</feature>
<proteinExistence type="predicted"/>
<keyword evidence="3" id="KW-1185">Reference proteome</keyword>
<dbReference type="AlphaFoldDB" id="A0A9P6EF52"/>
<organism evidence="2 3">
    <name type="scientific">Crepidotus variabilis</name>
    <dbReference type="NCBI Taxonomy" id="179855"/>
    <lineage>
        <taxon>Eukaryota</taxon>
        <taxon>Fungi</taxon>
        <taxon>Dikarya</taxon>
        <taxon>Basidiomycota</taxon>
        <taxon>Agaricomycotina</taxon>
        <taxon>Agaricomycetes</taxon>
        <taxon>Agaricomycetidae</taxon>
        <taxon>Agaricales</taxon>
        <taxon>Agaricineae</taxon>
        <taxon>Crepidotaceae</taxon>
        <taxon>Crepidotus</taxon>
    </lineage>
</organism>
<keyword evidence="1" id="KW-0812">Transmembrane</keyword>
<feature type="transmembrane region" description="Helical" evidence="1">
    <location>
        <begin position="47"/>
        <end position="66"/>
    </location>
</feature>
<comment type="caution">
    <text evidence="2">The sequence shown here is derived from an EMBL/GenBank/DDBJ whole genome shotgun (WGS) entry which is preliminary data.</text>
</comment>
<evidence type="ECO:0000313" key="2">
    <source>
        <dbReference type="EMBL" id="KAF9527947.1"/>
    </source>
</evidence>
<feature type="transmembrane region" description="Helical" evidence="1">
    <location>
        <begin position="159"/>
        <end position="180"/>
    </location>
</feature>
<keyword evidence="1" id="KW-0472">Membrane</keyword>
<reference evidence="2" key="1">
    <citation type="submission" date="2020-11" db="EMBL/GenBank/DDBJ databases">
        <authorList>
            <consortium name="DOE Joint Genome Institute"/>
            <person name="Ahrendt S."/>
            <person name="Riley R."/>
            <person name="Andreopoulos W."/>
            <person name="Labutti K."/>
            <person name="Pangilinan J."/>
            <person name="Ruiz-Duenas F.J."/>
            <person name="Barrasa J.M."/>
            <person name="Sanchez-Garcia M."/>
            <person name="Camarero S."/>
            <person name="Miyauchi S."/>
            <person name="Serrano A."/>
            <person name="Linde D."/>
            <person name="Babiker R."/>
            <person name="Drula E."/>
            <person name="Ayuso-Fernandez I."/>
            <person name="Pacheco R."/>
            <person name="Padilla G."/>
            <person name="Ferreira P."/>
            <person name="Barriuso J."/>
            <person name="Kellner H."/>
            <person name="Castanera R."/>
            <person name="Alfaro M."/>
            <person name="Ramirez L."/>
            <person name="Pisabarro A.G."/>
            <person name="Kuo A."/>
            <person name="Tritt A."/>
            <person name="Lipzen A."/>
            <person name="He G."/>
            <person name="Yan M."/>
            <person name="Ng V."/>
            <person name="Cullen D."/>
            <person name="Martin F."/>
            <person name="Rosso M.-N."/>
            <person name="Henrissat B."/>
            <person name="Hibbett D."/>
            <person name="Martinez A.T."/>
            <person name="Grigoriev I.V."/>
        </authorList>
    </citation>
    <scope>NUCLEOTIDE SEQUENCE</scope>
    <source>
        <strain evidence="2">CBS 506.95</strain>
    </source>
</reference>
<dbReference type="EMBL" id="MU157857">
    <property type="protein sequence ID" value="KAF9527947.1"/>
    <property type="molecule type" value="Genomic_DNA"/>
</dbReference>
<dbReference type="Proteomes" id="UP000807306">
    <property type="component" value="Unassembled WGS sequence"/>
</dbReference>